<name>A0A0B6YQW9_9EUPU</name>
<dbReference type="InterPro" id="IPR002625">
    <property type="entry name" value="Smr_dom"/>
</dbReference>
<dbReference type="SUPFAM" id="SSF160443">
    <property type="entry name" value="SMR domain-like"/>
    <property type="match status" value="1"/>
</dbReference>
<dbReference type="Pfam" id="PF01713">
    <property type="entry name" value="Smr"/>
    <property type="match status" value="1"/>
</dbReference>
<dbReference type="AlphaFoldDB" id="A0A0B6YQW9"/>
<evidence type="ECO:0000259" key="2">
    <source>
        <dbReference type="PROSITE" id="PS50828"/>
    </source>
</evidence>
<dbReference type="InterPro" id="IPR036063">
    <property type="entry name" value="Smr_dom_sf"/>
</dbReference>
<organism evidence="3">
    <name type="scientific">Arion vulgaris</name>
    <dbReference type="NCBI Taxonomy" id="1028688"/>
    <lineage>
        <taxon>Eukaryota</taxon>
        <taxon>Metazoa</taxon>
        <taxon>Spiralia</taxon>
        <taxon>Lophotrochozoa</taxon>
        <taxon>Mollusca</taxon>
        <taxon>Gastropoda</taxon>
        <taxon>Heterobranchia</taxon>
        <taxon>Euthyneura</taxon>
        <taxon>Panpulmonata</taxon>
        <taxon>Eupulmonata</taxon>
        <taxon>Stylommatophora</taxon>
        <taxon>Helicina</taxon>
        <taxon>Arionoidea</taxon>
        <taxon>Arionidae</taxon>
        <taxon>Arion</taxon>
    </lineage>
</organism>
<proteinExistence type="predicted"/>
<reference evidence="3" key="1">
    <citation type="submission" date="2014-12" db="EMBL/GenBank/DDBJ databases">
        <title>Insight into the proteome of Arion vulgaris.</title>
        <authorList>
            <person name="Aradska J."/>
            <person name="Bulat T."/>
            <person name="Smidak R."/>
            <person name="Sarate P."/>
            <person name="Gangsoo J."/>
            <person name="Sialana F."/>
            <person name="Bilban M."/>
            <person name="Lubec G."/>
        </authorList>
    </citation>
    <scope>NUCLEOTIDE SEQUENCE</scope>
    <source>
        <tissue evidence="3">Skin</tissue>
    </source>
</reference>
<protein>
    <recommendedName>
        <fullName evidence="2">Smr domain-containing protein</fullName>
    </recommendedName>
</protein>
<gene>
    <name evidence="3" type="primary">ORF33860</name>
</gene>
<dbReference type="GO" id="GO:0004519">
    <property type="term" value="F:endonuclease activity"/>
    <property type="evidence" value="ECO:0007669"/>
    <property type="project" value="TreeGrafter"/>
</dbReference>
<feature type="non-terminal residue" evidence="3">
    <location>
        <position position="245"/>
    </location>
</feature>
<feature type="compositionally biased region" description="Low complexity" evidence="1">
    <location>
        <begin position="1"/>
        <end position="18"/>
    </location>
</feature>
<feature type="compositionally biased region" description="Polar residues" evidence="1">
    <location>
        <begin position="19"/>
        <end position="46"/>
    </location>
</feature>
<dbReference type="PANTHER" id="PTHR46535:SF1">
    <property type="entry name" value="NEDD4-BINDING PROTEIN 2"/>
    <property type="match status" value="1"/>
</dbReference>
<evidence type="ECO:0000313" key="3">
    <source>
        <dbReference type="EMBL" id="CEK58679.1"/>
    </source>
</evidence>
<feature type="domain" description="Smr" evidence="2">
    <location>
        <begin position="158"/>
        <end position="240"/>
    </location>
</feature>
<dbReference type="PANTHER" id="PTHR46535">
    <property type="entry name" value="NEDD4-BINDING PROTEIN 2"/>
    <property type="match status" value="1"/>
</dbReference>
<dbReference type="PROSITE" id="PS50828">
    <property type="entry name" value="SMR"/>
    <property type="match status" value="1"/>
</dbReference>
<feature type="region of interest" description="Disordered" evidence="1">
    <location>
        <begin position="1"/>
        <end position="59"/>
    </location>
</feature>
<dbReference type="SMART" id="SM00463">
    <property type="entry name" value="SMR"/>
    <property type="match status" value="1"/>
</dbReference>
<dbReference type="EMBL" id="HACG01011814">
    <property type="protein sequence ID" value="CEK58679.1"/>
    <property type="molecule type" value="Transcribed_RNA"/>
</dbReference>
<sequence>QQRSSFQTSQQRSSFQTSKPQLQQANETGVANGRSNQVENTQTHNQPYRFPKPYSTGQTVLDSRTSQSYLAPVSNLPKYDINKNPFSVIQPSSSKSSFRNHVEQVSRPNYHQNSVSHQFDEISIVSETAAERNRSVVSNKFKQQMIISETIPNEIKIFDLHEFTLKEAMTFFKMFLKESNEAYRDGNFRRNDRFIEVITGRGLHSVGGKPIIKPAVENYLMSHDYTYSWSNPGRVRIDLLSIKES</sequence>
<dbReference type="InterPro" id="IPR052772">
    <property type="entry name" value="Endo/PolyKinase_Domain-Protein"/>
</dbReference>
<dbReference type="GO" id="GO:0005634">
    <property type="term" value="C:nucleus"/>
    <property type="evidence" value="ECO:0007669"/>
    <property type="project" value="TreeGrafter"/>
</dbReference>
<accession>A0A0B6YQW9</accession>
<feature type="non-terminal residue" evidence="3">
    <location>
        <position position="1"/>
    </location>
</feature>
<evidence type="ECO:0000256" key="1">
    <source>
        <dbReference type="SAM" id="MobiDB-lite"/>
    </source>
</evidence>
<dbReference type="Gene3D" id="3.30.1370.110">
    <property type="match status" value="1"/>
</dbReference>